<feature type="domain" description="Methyltransferase type 12" evidence="1">
    <location>
        <begin position="26"/>
        <end position="119"/>
    </location>
</feature>
<dbReference type="PANTHER" id="PTHR43591">
    <property type="entry name" value="METHYLTRANSFERASE"/>
    <property type="match status" value="1"/>
</dbReference>
<keyword evidence="3" id="KW-1185">Reference proteome</keyword>
<protein>
    <submittedName>
        <fullName evidence="2">Class I SAM-dependent methyltransferase</fullName>
    </submittedName>
</protein>
<name>A0ABP6QBK6_9ACTN</name>
<dbReference type="EMBL" id="BAAAUV010000006">
    <property type="protein sequence ID" value="GAA3210639.1"/>
    <property type="molecule type" value="Genomic_DNA"/>
</dbReference>
<dbReference type="Pfam" id="PF08242">
    <property type="entry name" value="Methyltransf_12"/>
    <property type="match status" value="1"/>
</dbReference>
<comment type="caution">
    <text evidence="2">The sequence shown here is derived from an EMBL/GenBank/DDBJ whole genome shotgun (WGS) entry which is preliminary data.</text>
</comment>
<evidence type="ECO:0000313" key="3">
    <source>
        <dbReference type="Proteomes" id="UP001501237"/>
    </source>
</evidence>
<dbReference type="GO" id="GO:0032259">
    <property type="term" value="P:methylation"/>
    <property type="evidence" value="ECO:0007669"/>
    <property type="project" value="UniProtKB-KW"/>
</dbReference>
<keyword evidence="2" id="KW-0808">Transferase</keyword>
<dbReference type="SUPFAM" id="SSF53335">
    <property type="entry name" value="S-adenosyl-L-methionine-dependent methyltransferases"/>
    <property type="match status" value="1"/>
</dbReference>
<organism evidence="2 3">
    <name type="scientific">Actinocorallia longicatena</name>
    <dbReference type="NCBI Taxonomy" id="111803"/>
    <lineage>
        <taxon>Bacteria</taxon>
        <taxon>Bacillati</taxon>
        <taxon>Actinomycetota</taxon>
        <taxon>Actinomycetes</taxon>
        <taxon>Streptosporangiales</taxon>
        <taxon>Thermomonosporaceae</taxon>
        <taxon>Actinocorallia</taxon>
    </lineage>
</organism>
<evidence type="ECO:0000313" key="2">
    <source>
        <dbReference type="EMBL" id="GAA3210639.1"/>
    </source>
</evidence>
<dbReference type="PANTHER" id="PTHR43591:SF24">
    <property type="entry name" value="2-METHOXY-6-POLYPRENYL-1,4-BENZOQUINOL METHYLASE, MITOCHONDRIAL"/>
    <property type="match status" value="1"/>
</dbReference>
<gene>
    <name evidence="2" type="ORF">GCM10010468_28730</name>
</gene>
<dbReference type="Proteomes" id="UP001501237">
    <property type="component" value="Unassembled WGS sequence"/>
</dbReference>
<keyword evidence="2" id="KW-0489">Methyltransferase</keyword>
<dbReference type="CDD" id="cd02440">
    <property type="entry name" value="AdoMet_MTases"/>
    <property type="match status" value="1"/>
</dbReference>
<dbReference type="GO" id="GO:0008168">
    <property type="term" value="F:methyltransferase activity"/>
    <property type="evidence" value="ECO:0007669"/>
    <property type="project" value="UniProtKB-KW"/>
</dbReference>
<dbReference type="InterPro" id="IPR029063">
    <property type="entry name" value="SAM-dependent_MTases_sf"/>
</dbReference>
<sequence>MLHPLLADVIAWIGELADAEPLRIADLGAGTGTGALALAERFPGAEIIAVDKDPEMLERLLAKHGARDRVRAVEADLDAALPDLGALDLVWAASSLHHLADPDRLLGEVLAALRPGGLLAAVEMDSFPRFLPDDIGFGRPGLEARCHAALAEGHAAQVPLFGDDWGTRLRRAGFAVEPERVFTADLRAPLPPAAGPYAHAFLSRLRTRLDDLLDAGDLAALDRLTGHGPESLLHRADLTVRAKRSVWAAKRPLDR</sequence>
<dbReference type="InterPro" id="IPR013217">
    <property type="entry name" value="Methyltransf_12"/>
</dbReference>
<accession>A0ABP6QBK6</accession>
<dbReference type="Gene3D" id="3.40.50.150">
    <property type="entry name" value="Vaccinia Virus protein VP39"/>
    <property type="match status" value="1"/>
</dbReference>
<evidence type="ECO:0000259" key="1">
    <source>
        <dbReference type="Pfam" id="PF08242"/>
    </source>
</evidence>
<reference evidence="3" key="1">
    <citation type="journal article" date="2019" name="Int. J. Syst. Evol. Microbiol.">
        <title>The Global Catalogue of Microorganisms (GCM) 10K type strain sequencing project: providing services to taxonomists for standard genome sequencing and annotation.</title>
        <authorList>
            <consortium name="The Broad Institute Genomics Platform"/>
            <consortium name="The Broad Institute Genome Sequencing Center for Infectious Disease"/>
            <person name="Wu L."/>
            <person name="Ma J."/>
        </authorList>
    </citation>
    <scope>NUCLEOTIDE SEQUENCE [LARGE SCALE GENOMIC DNA]</scope>
    <source>
        <strain evidence="3">JCM 9377</strain>
    </source>
</reference>
<proteinExistence type="predicted"/>